<feature type="domain" description="Semialdehyde dehydrogenase NAD-binding" evidence="6">
    <location>
        <begin position="6"/>
        <end position="143"/>
    </location>
</feature>
<keyword evidence="1" id="KW-0055">Arginine biosynthesis</keyword>
<keyword evidence="4" id="KW-0560">Oxidoreductase</keyword>
<sequence length="246" mass="28244">MKKILSVAVLGSTGYVGLELVKILIRHPNIQIKFLGCENSPSKDIREFDQNIVIDTLPKLDLNNNFDPKNYDLVFLSLPHGVSHKFVKNFNRKIKIIDLSADFRLDSEKLYSKNYNNDHACPELLNQFIYGLPEINKDVLNTNFDVAVPGCYPTSVLIPLIPLLEKNLIKTDNIIIDSKSGYSGAGKKFDLNNIKNKLEFNFYNYNTNEHRHICEIQQELDKHSDQKVIFSFNPHILPIYRGMMST</sequence>
<dbReference type="PANTHER" id="PTHR32338">
    <property type="entry name" value="N-ACETYL-GAMMA-GLUTAMYL-PHOSPHATE REDUCTASE, CHLOROPLASTIC-RELATED-RELATED"/>
    <property type="match status" value="1"/>
</dbReference>
<evidence type="ECO:0000259" key="6">
    <source>
        <dbReference type="SMART" id="SM00859"/>
    </source>
</evidence>
<dbReference type="EMBL" id="UINC01032856">
    <property type="protein sequence ID" value="SVB21199.1"/>
    <property type="molecule type" value="Genomic_DNA"/>
</dbReference>
<dbReference type="CDD" id="cd17895">
    <property type="entry name" value="AGPR_1_N"/>
    <property type="match status" value="1"/>
</dbReference>
<dbReference type="PROSITE" id="PS01224">
    <property type="entry name" value="ARGC"/>
    <property type="match status" value="1"/>
</dbReference>
<evidence type="ECO:0000256" key="1">
    <source>
        <dbReference type="ARBA" id="ARBA00022571"/>
    </source>
</evidence>
<dbReference type="InterPro" id="IPR058924">
    <property type="entry name" value="AGPR_dimerisation_dom"/>
</dbReference>
<evidence type="ECO:0000256" key="2">
    <source>
        <dbReference type="ARBA" id="ARBA00022605"/>
    </source>
</evidence>
<organism evidence="7">
    <name type="scientific">marine metagenome</name>
    <dbReference type="NCBI Taxonomy" id="408172"/>
    <lineage>
        <taxon>unclassified sequences</taxon>
        <taxon>metagenomes</taxon>
        <taxon>ecological metagenomes</taxon>
    </lineage>
</organism>
<protein>
    <recommendedName>
        <fullName evidence="6">Semialdehyde dehydrogenase NAD-binding domain-containing protein</fullName>
    </recommendedName>
</protein>
<gene>
    <name evidence="7" type="ORF">METZ01_LOCUS174053</name>
</gene>
<dbReference type="SUPFAM" id="SSF55347">
    <property type="entry name" value="Glyceraldehyde-3-phosphate dehydrogenase-like, C-terminal domain"/>
    <property type="match status" value="1"/>
</dbReference>
<evidence type="ECO:0000256" key="3">
    <source>
        <dbReference type="ARBA" id="ARBA00022857"/>
    </source>
</evidence>
<dbReference type="GO" id="GO:0070401">
    <property type="term" value="F:NADP+ binding"/>
    <property type="evidence" value="ECO:0007669"/>
    <property type="project" value="InterPro"/>
</dbReference>
<dbReference type="AlphaFoldDB" id="A0A382C5Q1"/>
<dbReference type="InterPro" id="IPR050085">
    <property type="entry name" value="AGPR"/>
</dbReference>
<evidence type="ECO:0000256" key="5">
    <source>
        <dbReference type="ARBA" id="ARBA00029440"/>
    </source>
</evidence>
<dbReference type="InterPro" id="IPR000706">
    <property type="entry name" value="AGPR_type-1"/>
</dbReference>
<keyword evidence="2" id="KW-0028">Amino-acid biosynthesis</keyword>
<feature type="non-terminal residue" evidence="7">
    <location>
        <position position="246"/>
    </location>
</feature>
<dbReference type="GO" id="GO:0003942">
    <property type="term" value="F:N-acetyl-gamma-glutamyl-phosphate reductase activity"/>
    <property type="evidence" value="ECO:0007669"/>
    <property type="project" value="InterPro"/>
</dbReference>
<dbReference type="NCBIfam" id="TIGR01850">
    <property type="entry name" value="argC"/>
    <property type="match status" value="1"/>
</dbReference>
<name>A0A382C5Q1_9ZZZZ</name>
<dbReference type="InterPro" id="IPR036291">
    <property type="entry name" value="NAD(P)-bd_dom_sf"/>
</dbReference>
<evidence type="ECO:0000256" key="4">
    <source>
        <dbReference type="ARBA" id="ARBA00023002"/>
    </source>
</evidence>
<dbReference type="InterPro" id="IPR000534">
    <property type="entry name" value="Semialdehyde_DH_NAD-bd"/>
</dbReference>
<dbReference type="SUPFAM" id="SSF51735">
    <property type="entry name" value="NAD(P)-binding Rossmann-fold domains"/>
    <property type="match status" value="1"/>
</dbReference>
<dbReference type="SMART" id="SM00859">
    <property type="entry name" value="Semialdhyde_dh"/>
    <property type="match status" value="1"/>
</dbReference>
<accession>A0A382C5Q1</accession>
<keyword evidence="3" id="KW-0521">NADP</keyword>
<dbReference type="GO" id="GO:0051287">
    <property type="term" value="F:NAD binding"/>
    <property type="evidence" value="ECO:0007669"/>
    <property type="project" value="InterPro"/>
</dbReference>
<proteinExistence type="predicted"/>
<dbReference type="Pfam" id="PF01118">
    <property type="entry name" value="Semialdhyde_dh"/>
    <property type="match status" value="1"/>
</dbReference>
<evidence type="ECO:0000313" key="7">
    <source>
        <dbReference type="EMBL" id="SVB21199.1"/>
    </source>
</evidence>
<dbReference type="InterPro" id="IPR023013">
    <property type="entry name" value="AGPR_AS"/>
</dbReference>
<reference evidence="7" key="1">
    <citation type="submission" date="2018-05" db="EMBL/GenBank/DDBJ databases">
        <authorList>
            <person name="Lanie J.A."/>
            <person name="Ng W.-L."/>
            <person name="Kazmierczak K.M."/>
            <person name="Andrzejewski T.M."/>
            <person name="Davidsen T.M."/>
            <person name="Wayne K.J."/>
            <person name="Tettelin H."/>
            <person name="Glass J.I."/>
            <person name="Rusch D."/>
            <person name="Podicherti R."/>
            <person name="Tsui H.-C.T."/>
            <person name="Winkler M.E."/>
        </authorList>
    </citation>
    <scope>NUCLEOTIDE SEQUENCE</scope>
</reference>
<dbReference type="PANTHER" id="PTHR32338:SF10">
    <property type="entry name" value="N-ACETYL-GAMMA-GLUTAMYL-PHOSPHATE REDUCTASE, CHLOROPLASTIC-RELATED"/>
    <property type="match status" value="1"/>
</dbReference>
<dbReference type="Pfam" id="PF22698">
    <property type="entry name" value="Semialdhyde_dhC_1"/>
    <property type="match status" value="1"/>
</dbReference>
<comment type="pathway">
    <text evidence="5">Amino-acid biosynthesis.</text>
</comment>
<dbReference type="Gene3D" id="3.40.50.720">
    <property type="entry name" value="NAD(P)-binding Rossmann-like Domain"/>
    <property type="match status" value="1"/>
</dbReference>
<dbReference type="GO" id="GO:0006526">
    <property type="term" value="P:L-arginine biosynthetic process"/>
    <property type="evidence" value="ECO:0007669"/>
    <property type="project" value="UniProtKB-KW"/>
</dbReference>